<dbReference type="RefSeq" id="XP_069205915.1">
    <property type="nucleotide sequence ID" value="XM_069356074.1"/>
</dbReference>
<gene>
    <name evidence="1" type="ORF">Q8F55_007653</name>
</gene>
<protein>
    <submittedName>
        <fullName evidence="1">Uncharacterized protein</fullName>
    </submittedName>
</protein>
<evidence type="ECO:0000313" key="1">
    <source>
        <dbReference type="EMBL" id="KAL1405971.1"/>
    </source>
</evidence>
<dbReference type="Proteomes" id="UP001565368">
    <property type="component" value="Unassembled WGS sequence"/>
</dbReference>
<accession>A0ABR3PU53</accession>
<comment type="caution">
    <text evidence="1">The sequence shown here is derived from an EMBL/GenBank/DDBJ whole genome shotgun (WGS) entry which is preliminary data.</text>
</comment>
<reference evidence="1 2" key="1">
    <citation type="submission" date="2023-08" db="EMBL/GenBank/DDBJ databases">
        <title>Annotated Genome Sequence of Vanrija albida AlHP1.</title>
        <authorList>
            <person name="Herzog R."/>
        </authorList>
    </citation>
    <scope>NUCLEOTIDE SEQUENCE [LARGE SCALE GENOMIC DNA]</scope>
    <source>
        <strain evidence="1 2">AlHP1</strain>
    </source>
</reference>
<sequence>MSEDADSDSDSLAHVAVPLRISRVEPSLWPPSHADAPTLRRAGGALAACTLLDVRGDVSRPAARLARALTRVRSVRYAPDQAGRYATRVALPRAATAVVYAAACAAPELSSARIVLGAAVSRLVLCPAGAAALPEISGGALREVVVRLSDVEEGHVPEDVGERRAWLAATVRAAAALAPAAEVALVDLAAVKPSFWGCKHQPGAYVRKFLQDEVLGAAAGVTWLSAAEYASRVGPAQLALEMAPWCGPSE</sequence>
<name>A0ABR3PU53_9TREE</name>
<dbReference type="EMBL" id="JBBXJM010000006">
    <property type="protein sequence ID" value="KAL1405971.1"/>
    <property type="molecule type" value="Genomic_DNA"/>
</dbReference>
<keyword evidence="2" id="KW-1185">Reference proteome</keyword>
<dbReference type="GeneID" id="95988696"/>
<evidence type="ECO:0000313" key="2">
    <source>
        <dbReference type="Proteomes" id="UP001565368"/>
    </source>
</evidence>
<proteinExistence type="predicted"/>
<organism evidence="1 2">
    <name type="scientific">Vanrija albida</name>
    <dbReference type="NCBI Taxonomy" id="181172"/>
    <lineage>
        <taxon>Eukaryota</taxon>
        <taxon>Fungi</taxon>
        <taxon>Dikarya</taxon>
        <taxon>Basidiomycota</taxon>
        <taxon>Agaricomycotina</taxon>
        <taxon>Tremellomycetes</taxon>
        <taxon>Trichosporonales</taxon>
        <taxon>Trichosporonaceae</taxon>
        <taxon>Vanrija</taxon>
    </lineage>
</organism>